<evidence type="ECO:0000256" key="1">
    <source>
        <dbReference type="PIRSR" id="PIRSR628131-1"/>
    </source>
</evidence>
<accession>A0A0D2LC82</accession>
<gene>
    <name evidence="2" type="ORF">MNEG_3600</name>
</gene>
<dbReference type="EMBL" id="KK100678">
    <property type="protein sequence ID" value="KIZ04359.1"/>
    <property type="molecule type" value="Genomic_DNA"/>
</dbReference>
<dbReference type="GeneID" id="25736478"/>
<dbReference type="RefSeq" id="XP_013903378.1">
    <property type="nucleotide sequence ID" value="XM_014047924.1"/>
</dbReference>
<dbReference type="PANTHER" id="PTHR39336:SF3">
    <property type="entry name" value="PYRIDOXAMINE PHOSPHATE OXIDASE"/>
    <property type="match status" value="1"/>
</dbReference>
<name>A0A0D2LC82_9CHLO</name>
<dbReference type="SUPFAM" id="SSF50475">
    <property type="entry name" value="FMN-binding split barrel"/>
    <property type="match status" value="1"/>
</dbReference>
<protein>
    <submittedName>
        <fullName evidence="2">Vasohibin-2</fullName>
    </submittedName>
</protein>
<dbReference type="Gene3D" id="2.30.110.10">
    <property type="entry name" value="Electron Transport, Fmn-binding Protein, Chain A"/>
    <property type="match status" value="1"/>
</dbReference>
<dbReference type="GO" id="GO:0005737">
    <property type="term" value="C:cytoplasm"/>
    <property type="evidence" value="ECO:0007669"/>
    <property type="project" value="InterPro"/>
</dbReference>
<feature type="active site" evidence="1">
    <location>
        <position position="94"/>
    </location>
</feature>
<proteinExistence type="predicted"/>
<dbReference type="OrthoDB" id="539398at2759"/>
<dbReference type="Pfam" id="PF14822">
    <property type="entry name" value="Vasohibin"/>
    <property type="match status" value="1"/>
</dbReference>
<reference evidence="2 3" key="1">
    <citation type="journal article" date="2013" name="BMC Genomics">
        <title>Reconstruction of the lipid metabolism for the microalga Monoraphidium neglectum from its genome sequence reveals characteristics suitable for biofuel production.</title>
        <authorList>
            <person name="Bogen C."/>
            <person name="Al-Dilaimi A."/>
            <person name="Albersmeier A."/>
            <person name="Wichmann J."/>
            <person name="Grundmann M."/>
            <person name="Rupp O."/>
            <person name="Lauersen K.J."/>
            <person name="Blifernez-Klassen O."/>
            <person name="Kalinowski J."/>
            <person name="Goesmann A."/>
            <person name="Mussgnug J.H."/>
            <person name="Kruse O."/>
        </authorList>
    </citation>
    <scope>NUCLEOTIDE SEQUENCE [LARGE SCALE GENOMIC DNA]</scope>
    <source>
        <strain evidence="2 3">SAG 48.87</strain>
    </source>
</reference>
<dbReference type="InterPro" id="IPR012349">
    <property type="entry name" value="Split_barrel_FMN-bd"/>
</dbReference>
<sequence>MIETAPATPRDRQGAAAAAKLKALRDARDILREPLPIKCVEATFVALLVTCGWRDLDRVAVGFKSRAADGQCYRHIVLAVRDTSSGLWGALGLSRRRELMDKPLRHSSLSALVGDFVAAYALWGHEVLKVRMFFVGTAPLAAEGHVNLSPKGHREQTFAILSDNQVAYLDMTGSGIETLAHIKENGRITFMFCSFEGSPCIMRLYGRAVAHELGTPEFEDIVARAFPAAAPVDGDAGPGDAPAAPAGVIGPHPGFAAGARSVIVADIYEVASACGYAVPLMEFKEERDSLVTWSAKKGQEAIEEYRRGHATSLDGLRGLNIAPGPAVGAT</sequence>
<dbReference type="PANTHER" id="PTHR39336">
    <property type="entry name" value="PYRIDOXAMINE PHOSPHATE OXIDASE FAMILY PROTEIN (AFU_ORTHOLOGUE AFUA_6G11440)"/>
    <property type="match status" value="1"/>
</dbReference>
<evidence type="ECO:0000313" key="2">
    <source>
        <dbReference type="EMBL" id="KIZ04359.1"/>
    </source>
</evidence>
<dbReference type="KEGG" id="mng:MNEG_3600"/>
<feature type="active site" evidence="1">
    <location>
        <position position="75"/>
    </location>
</feature>
<feature type="active site" evidence="1">
    <location>
        <position position="39"/>
    </location>
</feature>
<dbReference type="AlphaFoldDB" id="A0A0D2LC82"/>
<dbReference type="Proteomes" id="UP000054498">
    <property type="component" value="Unassembled WGS sequence"/>
</dbReference>
<evidence type="ECO:0000313" key="3">
    <source>
        <dbReference type="Proteomes" id="UP000054498"/>
    </source>
</evidence>
<dbReference type="InterPro" id="IPR028131">
    <property type="entry name" value="VASH1"/>
</dbReference>
<keyword evidence="3" id="KW-1185">Reference proteome</keyword>
<organism evidence="2 3">
    <name type="scientific">Monoraphidium neglectum</name>
    <dbReference type="NCBI Taxonomy" id="145388"/>
    <lineage>
        <taxon>Eukaryota</taxon>
        <taxon>Viridiplantae</taxon>
        <taxon>Chlorophyta</taxon>
        <taxon>core chlorophytes</taxon>
        <taxon>Chlorophyceae</taxon>
        <taxon>CS clade</taxon>
        <taxon>Sphaeropleales</taxon>
        <taxon>Selenastraceae</taxon>
        <taxon>Monoraphidium</taxon>
    </lineage>
</organism>